<reference evidence="2 3" key="1">
    <citation type="submission" date="2014-06" db="EMBL/GenBank/DDBJ databases">
        <title>Whole Genome Sequences of Three Symbiotic Endozoicomonas Bacteria.</title>
        <authorList>
            <person name="Neave M.J."/>
            <person name="Apprill A."/>
            <person name="Voolstra C.R."/>
        </authorList>
    </citation>
    <scope>NUCLEOTIDE SEQUENCE [LARGE SCALE GENOMIC DNA]</scope>
    <source>
        <strain evidence="2 3">DSM 25634</strain>
    </source>
</reference>
<sequence>MKNNYIKNGYIYLPDFFTDKELSEIKPVLLKFHKAWIADNQPFYHEKAVNSAYLTGTKYLNNLERLVLFKLIASEKIAYLLQSLPFQNPAFMNTQLFFNPHNPHQKNYWHRDPQYHLPEEQQKQALKGPEVIHLRIPLENEPGIELIPGTHKNWDSKEELAIRLEKNGKKNHENLSTGKVIPLQKGDLLLFSANMIHRGLYGKDRLALDVLFCEADPELLSFADKNCMPDEASMNLIDRPEPFANTLRIMTKQP</sequence>
<organism evidence="2 3">
    <name type="scientific">Endozoicomonas numazuensis</name>
    <dbReference type="NCBI Taxonomy" id="1137799"/>
    <lineage>
        <taxon>Bacteria</taxon>
        <taxon>Pseudomonadati</taxon>
        <taxon>Pseudomonadota</taxon>
        <taxon>Gammaproteobacteria</taxon>
        <taxon>Oceanospirillales</taxon>
        <taxon>Endozoicomonadaceae</taxon>
        <taxon>Endozoicomonas</taxon>
    </lineage>
</organism>
<dbReference type="GO" id="GO:0005506">
    <property type="term" value="F:iron ion binding"/>
    <property type="evidence" value="ECO:0007669"/>
    <property type="project" value="UniProtKB-ARBA"/>
</dbReference>
<keyword evidence="2" id="KW-0560">Oxidoreductase</keyword>
<keyword evidence="3" id="KW-1185">Reference proteome</keyword>
<dbReference type="InterPro" id="IPR008775">
    <property type="entry name" value="Phytyl_CoA_dOase-like"/>
</dbReference>
<accession>A0A081NCW1</accession>
<evidence type="ECO:0000313" key="2">
    <source>
        <dbReference type="EMBL" id="KEQ16284.1"/>
    </source>
</evidence>
<gene>
    <name evidence="2" type="ORF">GZ78_24065</name>
</gene>
<dbReference type="Gene3D" id="2.60.120.620">
    <property type="entry name" value="q2cbj1_9rhob like domain"/>
    <property type="match status" value="1"/>
</dbReference>
<dbReference type="OrthoDB" id="345086at2"/>
<dbReference type="STRING" id="1137799.GZ78_24065"/>
<dbReference type="SUPFAM" id="SSF51197">
    <property type="entry name" value="Clavaminate synthase-like"/>
    <property type="match status" value="1"/>
</dbReference>
<dbReference type="RefSeq" id="WP_034841016.1">
    <property type="nucleotide sequence ID" value="NZ_JOKH01000006.1"/>
</dbReference>
<evidence type="ECO:0000313" key="3">
    <source>
        <dbReference type="Proteomes" id="UP000028073"/>
    </source>
</evidence>
<dbReference type="PANTHER" id="PTHR20883">
    <property type="entry name" value="PHYTANOYL-COA DIOXYGENASE DOMAIN CONTAINING 1"/>
    <property type="match status" value="1"/>
</dbReference>
<keyword evidence="2" id="KW-0223">Dioxygenase</keyword>
<name>A0A081NCW1_9GAMM</name>
<dbReference type="Proteomes" id="UP000028073">
    <property type="component" value="Unassembled WGS sequence"/>
</dbReference>
<comment type="caution">
    <text evidence="2">The sequence shown here is derived from an EMBL/GenBank/DDBJ whole genome shotgun (WGS) entry which is preliminary data.</text>
</comment>
<dbReference type="PANTHER" id="PTHR20883:SF48">
    <property type="entry name" value="ECTOINE DIOXYGENASE"/>
    <property type="match status" value="1"/>
</dbReference>
<dbReference type="Pfam" id="PF05721">
    <property type="entry name" value="PhyH"/>
    <property type="match status" value="1"/>
</dbReference>
<dbReference type="GO" id="GO:0016706">
    <property type="term" value="F:2-oxoglutarate-dependent dioxygenase activity"/>
    <property type="evidence" value="ECO:0007669"/>
    <property type="project" value="UniProtKB-ARBA"/>
</dbReference>
<dbReference type="eggNOG" id="COG5285">
    <property type="taxonomic scope" value="Bacteria"/>
</dbReference>
<protein>
    <submittedName>
        <fullName evidence="2">Phytanoyl-CoA dioxygenase</fullName>
    </submittedName>
</protein>
<dbReference type="EMBL" id="JOKH01000006">
    <property type="protein sequence ID" value="KEQ16284.1"/>
    <property type="molecule type" value="Genomic_DNA"/>
</dbReference>
<comment type="cofactor">
    <cofactor evidence="1">
        <name>Fe(2+)</name>
        <dbReference type="ChEBI" id="CHEBI:29033"/>
    </cofactor>
</comment>
<evidence type="ECO:0000256" key="1">
    <source>
        <dbReference type="ARBA" id="ARBA00001954"/>
    </source>
</evidence>
<proteinExistence type="predicted"/>
<dbReference type="AlphaFoldDB" id="A0A081NCW1"/>